<dbReference type="SUPFAM" id="SSF100950">
    <property type="entry name" value="NagB/RpiA/CoA transferase-like"/>
    <property type="match status" value="2"/>
</dbReference>
<dbReference type="Proteomes" id="UP001283361">
    <property type="component" value="Unassembled WGS sequence"/>
</dbReference>
<evidence type="ECO:0000256" key="1">
    <source>
        <dbReference type="ARBA" id="ARBA00004173"/>
    </source>
</evidence>
<evidence type="ECO:0000256" key="7">
    <source>
        <dbReference type="PIRNR" id="PIRNR000858"/>
    </source>
</evidence>
<dbReference type="InterPro" id="IPR012792">
    <property type="entry name" value="3-oxoacid_CoA-transf_A"/>
</dbReference>
<dbReference type="PIRSF" id="PIRSF000858">
    <property type="entry name" value="SCOT-t"/>
    <property type="match status" value="1"/>
</dbReference>
<feature type="active site" description="5-glutamyl coenzyme A thioester intermediate" evidence="8">
    <location>
        <position position="353"/>
    </location>
</feature>
<dbReference type="NCBIfam" id="TIGR02429">
    <property type="entry name" value="pcaI_scoA_fam"/>
    <property type="match status" value="1"/>
</dbReference>
<comment type="similarity">
    <text evidence="3 7">Belongs to the 3-oxoacid CoA-transferase family.</text>
</comment>
<organism evidence="9 10">
    <name type="scientific">Elysia crispata</name>
    <name type="common">lettuce slug</name>
    <dbReference type="NCBI Taxonomy" id="231223"/>
    <lineage>
        <taxon>Eukaryota</taxon>
        <taxon>Metazoa</taxon>
        <taxon>Spiralia</taxon>
        <taxon>Lophotrochozoa</taxon>
        <taxon>Mollusca</taxon>
        <taxon>Gastropoda</taxon>
        <taxon>Heterobranchia</taxon>
        <taxon>Euthyneura</taxon>
        <taxon>Panpulmonata</taxon>
        <taxon>Sacoglossa</taxon>
        <taxon>Placobranchoidea</taxon>
        <taxon>Plakobranchidae</taxon>
        <taxon>Elysia</taxon>
    </lineage>
</organism>
<keyword evidence="5" id="KW-0809">Transit peptide</keyword>
<reference evidence="9" key="1">
    <citation type="journal article" date="2023" name="G3 (Bethesda)">
        <title>A reference genome for the long-term kleptoplast-retaining sea slug Elysia crispata morphotype clarki.</title>
        <authorList>
            <person name="Eastman K.E."/>
            <person name="Pendleton A.L."/>
            <person name="Shaikh M.A."/>
            <person name="Suttiyut T."/>
            <person name="Ogas R."/>
            <person name="Tomko P."/>
            <person name="Gavelis G."/>
            <person name="Widhalm J.R."/>
            <person name="Wisecaver J.H."/>
        </authorList>
    </citation>
    <scope>NUCLEOTIDE SEQUENCE</scope>
    <source>
        <strain evidence="9">ECLA1</strain>
    </source>
</reference>
<name>A0AAE0ZYH3_9GAST</name>
<sequence>MITLSASLLRSAGQLSELTGVTSHFRAVTRFLRPLQCTVCGVNHVSTSPTMRTPVFCKTAEEALSGIKDGDKLLLGGFGICGIPENLILSLRDKGSKDLTIVSNTAGVADWGIGLILANKQVKRMVVSYVGENPVFENQYLNGEVEVVLTPQGTLAEKLRAGGAGIPAFFTPTGFGSSVHLGGRPIKFGKNGEVIKATKPKESRVYNGRGCVLEEAITGDFALVKAWKADKAGNLVFRRTAANFNPAAAKAGRITVAEVEEIVEVGEIAPEEVHVPHVYVQRIYKPDHFEKRIEKLKLFGETHTAGSTPTRERIIKRAAAEFRDGMYLNLGIGMPMLASNFIPPNMTVYLQSENGILGLGPFPKKGDEDPDLINAGKESVTYVPGASCFSSEESFAMIRGGHLSMTMLGAMQVSELGDLANWMIPGKKVKGMGGAMDLVSNPGSKVVVTMEHTSKNGQPKIVKDCVYPLTGVKCVDMIITELGVFNVDHQNGLTLKEIADNHTLDEIKAATGCDFKVSASLGPMKTV</sequence>
<dbReference type="Gene3D" id="3.40.1080.10">
    <property type="entry name" value="Glutaconate Coenzyme A-transferase"/>
    <property type="match status" value="2"/>
</dbReference>
<dbReference type="InterPro" id="IPR004163">
    <property type="entry name" value="CoA_transf_BS"/>
</dbReference>
<dbReference type="GO" id="GO:0008260">
    <property type="term" value="F:succinyl-CoA:3-oxo-acid CoA-transferase activity"/>
    <property type="evidence" value="ECO:0007669"/>
    <property type="project" value="UniProtKB-EC"/>
</dbReference>
<comment type="pathway">
    <text evidence="2 7">Ketone metabolism; succinyl-CoA degradation; acetoacetyl-CoA from succinyl-CoA: step 1/1.</text>
</comment>
<keyword evidence="6 7" id="KW-0496">Mitochondrion</keyword>
<evidence type="ECO:0000313" key="10">
    <source>
        <dbReference type="Proteomes" id="UP001283361"/>
    </source>
</evidence>
<dbReference type="InterPro" id="IPR004165">
    <property type="entry name" value="CoA_trans_fam_I"/>
</dbReference>
<dbReference type="Pfam" id="PF01144">
    <property type="entry name" value="CoA_trans"/>
    <property type="match status" value="2"/>
</dbReference>
<accession>A0AAE0ZYH3</accession>
<gene>
    <name evidence="9" type="ORF">RRG08_021734</name>
</gene>
<dbReference type="EC" id="2.8.3.5" evidence="7"/>
<evidence type="ECO:0000256" key="5">
    <source>
        <dbReference type="ARBA" id="ARBA00022946"/>
    </source>
</evidence>
<comment type="subcellular location">
    <subcellularLocation>
        <location evidence="1">Mitochondrion</location>
    </subcellularLocation>
</comment>
<evidence type="ECO:0000256" key="2">
    <source>
        <dbReference type="ARBA" id="ARBA00004753"/>
    </source>
</evidence>
<comment type="catalytic activity">
    <reaction evidence="7">
        <text>a 3-oxo acid + succinyl-CoA = a 3-oxoacyl-CoA + succinate</text>
        <dbReference type="Rhea" id="RHEA:24564"/>
        <dbReference type="ChEBI" id="CHEBI:30031"/>
        <dbReference type="ChEBI" id="CHEBI:35973"/>
        <dbReference type="ChEBI" id="CHEBI:57292"/>
        <dbReference type="ChEBI" id="CHEBI:90726"/>
        <dbReference type="EC" id="2.8.3.5"/>
    </reaction>
</comment>
<keyword evidence="10" id="KW-1185">Reference proteome</keyword>
<dbReference type="InterPro" id="IPR012791">
    <property type="entry name" value="3-oxoacid_CoA-transf_B"/>
</dbReference>
<dbReference type="InterPro" id="IPR004164">
    <property type="entry name" value="CoA_transf_AS"/>
</dbReference>
<dbReference type="PROSITE" id="PS01273">
    <property type="entry name" value="COA_TRANSF_1"/>
    <property type="match status" value="1"/>
</dbReference>
<keyword evidence="4 7" id="KW-0808">Transferase</keyword>
<evidence type="ECO:0000256" key="3">
    <source>
        <dbReference type="ARBA" id="ARBA00007154"/>
    </source>
</evidence>
<evidence type="ECO:0000256" key="8">
    <source>
        <dbReference type="PIRSR" id="PIRSR000858-1"/>
    </source>
</evidence>
<dbReference type="PROSITE" id="PS01274">
    <property type="entry name" value="COA_TRANSF_2"/>
    <property type="match status" value="1"/>
</dbReference>
<protein>
    <recommendedName>
        <fullName evidence="7">Succinyl-CoA:3-ketoacid-coenzyme A transferase</fullName>
        <ecNumber evidence="7">2.8.3.5</ecNumber>
    </recommendedName>
</protein>
<dbReference type="NCBIfam" id="TIGR02428">
    <property type="entry name" value="pcaJ_scoB_fam"/>
    <property type="match status" value="1"/>
</dbReference>
<dbReference type="GO" id="GO:0005739">
    <property type="term" value="C:mitochondrion"/>
    <property type="evidence" value="ECO:0007669"/>
    <property type="project" value="UniProtKB-SubCell"/>
</dbReference>
<evidence type="ECO:0000256" key="4">
    <source>
        <dbReference type="ARBA" id="ARBA00022679"/>
    </source>
</evidence>
<dbReference type="PANTHER" id="PTHR13707:SF23">
    <property type="entry name" value="SUCCINYL-COA:3-KETOACID-COENZYME A TRANSFERASE"/>
    <property type="match status" value="1"/>
</dbReference>
<dbReference type="AlphaFoldDB" id="A0AAE0ZYH3"/>
<dbReference type="PANTHER" id="PTHR13707">
    <property type="entry name" value="KETOACID-COENZYME A TRANSFERASE"/>
    <property type="match status" value="1"/>
</dbReference>
<dbReference type="InterPro" id="IPR014388">
    <property type="entry name" value="3-oxoacid_CoA-transferase"/>
</dbReference>
<dbReference type="EMBL" id="JAWDGP010003066">
    <property type="protein sequence ID" value="KAK3777618.1"/>
    <property type="molecule type" value="Genomic_DNA"/>
</dbReference>
<evidence type="ECO:0000256" key="6">
    <source>
        <dbReference type="ARBA" id="ARBA00023128"/>
    </source>
</evidence>
<comment type="function">
    <text evidence="7">Key enzyme for ketone body catabolism. Transfers the CoA moiety from succinate to acetoacetate. Formation of the enzyme-CoA intermediate proceeds via an unstable anhydride species formed between the carboxylate groups of the enzyme and substrate.</text>
</comment>
<evidence type="ECO:0000313" key="9">
    <source>
        <dbReference type="EMBL" id="KAK3777618.1"/>
    </source>
</evidence>
<dbReference type="InterPro" id="IPR037171">
    <property type="entry name" value="NagB/RpiA_transferase-like"/>
</dbReference>
<dbReference type="GO" id="GO:0046952">
    <property type="term" value="P:ketone body catabolic process"/>
    <property type="evidence" value="ECO:0007669"/>
    <property type="project" value="InterPro"/>
</dbReference>
<proteinExistence type="inferred from homology"/>
<dbReference type="SMART" id="SM00882">
    <property type="entry name" value="CoA_trans"/>
    <property type="match status" value="2"/>
</dbReference>
<comment type="caution">
    <text evidence="9">The sequence shown here is derived from an EMBL/GenBank/DDBJ whole genome shotgun (WGS) entry which is preliminary data.</text>
</comment>
<dbReference type="FunFam" id="3.40.1080.10:FF:000001">
    <property type="entry name" value="Succinyl-coa:3-ketoacid-coenzyme a transferase subunit b"/>
    <property type="match status" value="1"/>
</dbReference>